<dbReference type="SUPFAM" id="SSF64182">
    <property type="entry name" value="DHH phosphoesterases"/>
    <property type="match status" value="1"/>
</dbReference>
<dbReference type="Proteomes" id="UP000005622">
    <property type="component" value="Unassembled WGS sequence"/>
</dbReference>
<dbReference type="InterPro" id="IPR038763">
    <property type="entry name" value="DHH_sf"/>
</dbReference>
<dbReference type="InterPro" id="IPR038222">
    <property type="entry name" value="DHHA2_dom_sf"/>
</dbReference>
<dbReference type="STRING" id="944018.H8ZAZ9"/>
<name>H8ZAZ9_NEMA1</name>
<evidence type="ECO:0008006" key="2">
    <source>
        <dbReference type="Google" id="ProtNLM"/>
    </source>
</evidence>
<organism evidence="1">
    <name type="scientific">Nematocida ausubeli (strain ATCC PRA-371 / ERTm2)</name>
    <name type="common">Nematode killer fungus</name>
    <dbReference type="NCBI Taxonomy" id="1913371"/>
    <lineage>
        <taxon>Eukaryota</taxon>
        <taxon>Fungi</taxon>
        <taxon>Fungi incertae sedis</taxon>
        <taxon>Microsporidia</taxon>
        <taxon>Nematocida</taxon>
    </lineage>
</organism>
<proteinExistence type="predicted"/>
<dbReference type="Gene3D" id="3.90.1640.10">
    <property type="entry name" value="inorganic pyrophosphatase (n-terminal core)"/>
    <property type="match status" value="1"/>
</dbReference>
<gene>
    <name evidence="1" type="ORF">NERG_00748</name>
</gene>
<reference evidence="1" key="1">
    <citation type="submission" date="2011-03" db="EMBL/GenBank/DDBJ databases">
        <title>The Genome Sequence of Nematocida sp1 strain ERTm2.</title>
        <authorList>
            <consortium name="The Broad Institute Genome Sequencing Platform"/>
            <consortium name="The Broad Institute Genome Sequencing Center for Infectious Disease"/>
            <person name="Cuomo C."/>
            <person name="Troemel E."/>
            <person name="Young S.K."/>
            <person name="Zeng Q."/>
            <person name="Gargeya S."/>
            <person name="Fitzgerald M."/>
            <person name="Haas B."/>
            <person name="Abouelleil A."/>
            <person name="Alvarado L."/>
            <person name="Arachchi H.M."/>
            <person name="Berlin A."/>
            <person name="Brown A."/>
            <person name="Chapman S.B."/>
            <person name="Chen Z."/>
            <person name="Dunbar C."/>
            <person name="Freedman E."/>
            <person name="Gearin G."/>
            <person name="Gellesch M."/>
            <person name="Goldberg J."/>
            <person name="Griggs A."/>
            <person name="Gujja S."/>
            <person name="Heilman E.R."/>
            <person name="Heiman D."/>
            <person name="Howarth C."/>
            <person name="Larson L."/>
            <person name="Lui A."/>
            <person name="MacDonald P.J.P."/>
            <person name="Mehta T."/>
            <person name="Montmayeur A."/>
            <person name="Murphy C."/>
            <person name="Neiman D."/>
            <person name="Pearson M."/>
            <person name="Priest M."/>
            <person name="Roberts A."/>
            <person name="Saif S."/>
            <person name="Shea T."/>
            <person name="Shenoy N."/>
            <person name="Sisk P."/>
            <person name="Stolte C."/>
            <person name="Sykes S."/>
            <person name="White J."/>
            <person name="Yandava C."/>
            <person name="Wortman J."/>
            <person name="Nusbaum C."/>
            <person name="Birren B."/>
        </authorList>
    </citation>
    <scope>NUCLEOTIDE SEQUENCE</scope>
    <source>
        <strain evidence="1">ERTm2</strain>
    </source>
</reference>
<dbReference type="HOGENOM" id="CLU_059048_0_0_1"/>
<evidence type="ECO:0000313" key="1">
    <source>
        <dbReference type="EMBL" id="EHY66052.1"/>
    </source>
</evidence>
<sequence length="385" mass="44822">MHKLEEILQKCTLARKFDEIYKIYKGTGKIMITLGNTGCDQDSFIGSCVLGLMENRVPVVNISRELFEYKEDLCYVTKQMGLSLDDLVFLETKGKDIFLVRGRDSISVKETEINAFLVDFSNPEEELLQNKNFHVDRILDHRSIIEEERVFPHVQGMWIDLHAGSCCTLIFHYIQMYYKPEIDLNPGNYQFLFLLSIPILTDTSFLTERTHKLDISAIEGILKMTKVPIDKAKAIHSTIKKKEEAECTGSTRIIIGMRNKKYLYPDRSKRSFGICSVKYGYNEWIERDGKERFLKEIEEFIKSRNYEFYIINSIANGKREFFIYAPPGNDFAQKILFDGKEVSKREINNDPELTLYETDTFFVGKMIIPKILEYLKDKKETADNS</sequence>
<dbReference type="EMBL" id="JH604634">
    <property type="protein sequence ID" value="EHY66052.1"/>
    <property type="molecule type" value="Genomic_DNA"/>
</dbReference>
<accession>H8ZAZ9</accession>
<dbReference type="Gene3D" id="3.10.310.20">
    <property type="entry name" value="DHHA2 domain"/>
    <property type="match status" value="1"/>
</dbReference>
<protein>
    <recommendedName>
        <fullName evidence="2">DHHA2 domain-containing protein</fullName>
    </recommendedName>
</protein>
<dbReference type="AlphaFoldDB" id="H8ZAZ9"/>